<evidence type="ECO:0000313" key="4">
    <source>
        <dbReference type="EMBL" id="CUS03792.2"/>
    </source>
</evidence>
<dbReference type="InterPro" id="IPR005097">
    <property type="entry name" value="Sacchrp_dh_NADP-bd"/>
</dbReference>
<dbReference type="Gene3D" id="3.30.360.10">
    <property type="entry name" value="Dihydrodipicolinate Reductase, domain 2"/>
    <property type="match status" value="1"/>
</dbReference>
<dbReference type="Pfam" id="PF16653">
    <property type="entry name" value="Sacchrp_dh_C"/>
    <property type="match status" value="1"/>
</dbReference>
<dbReference type="Pfam" id="PF03435">
    <property type="entry name" value="Sacchrp_dh_NADP"/>
    <property type="match status" value="1"/>
</dbReference>
<accession>A0A160T2H6</accession>
<dbReference type="SUPFAM" id="SSF55347">
    <property type="entry name" value="Glyceraldehyde-3-phosphate dehydrogenase-like, C-terminal domain"/>
    <property type="match status" value="1"/>
</dbReference>
<dbReference type="InterPro" id="IPR032095">
    <property type="entry name" value="Sacchrp_dh-like_C"/>
</dbReference>
<evidence type="ECO:0000259" key="2">
    <source>
        <dbReference type="Pfam" id="PF03435"/>
    </source>
</evidence>
<dbReference type="KEGG" id="pbf:CFX0092_A1914"/>
<evidence type="ECO:0000259" key="3">
    <source>
        <dbReference type="Pfam" id="PF16653"/>
    </source>
</evidence>
<dbReference type="EMBL" id="LN890655">
    <property type="protein sequence ID" value="CUS03792.2"/>
    <property type="molecule type" value="Genomic_DNA"/>
</dbReference>
<organism evidence="4 5">
    <name type="scientific">Candidatus Promineifilum breve</name>
    <dbReference type="NCBI Taxonomy" id="1806508"/>
    <lineage>
        <taxon>Bacteria</taxon>
        <taxon>Bacillati</taxon>
        <taxon>Chloroflexota</taxon>
        <taxon>Ardenticatenia</taxon>
        <taxon>Candidatus Promineifilales</taxon>
        <taxon>Candidatus Promineifilaceae</taxon>
        <taxon>Candidatus Promineifilum</taxon>
    </lineage>
</organism>
<reference evidence="4" key="1">
    <citation type="submission" date="2016-01" db="EMBL/GenBank/DDBJ databases">
        <authorList>
            <person name="Mcilroy J.S."/>
            <person name="Karst M S."/>
            <person name="Albertsen M."/>
        </authorList>
    </citation>
    <scope>NUCLEOTIDE SEQUENCE</scope>
    <source>
        <strain evidence="4">Cfx-K</strain>
    </source>
</reference>
<protein>
    <submittedName>
        <fullName evidence="4">Saccharopine dehydrogenase</fullName>
    </submittedName>
</protein>
<dbReference type="RefSeq" id="WP_095043234.1">
    <property type="nucleotide sequence ID" value="NZ_LN890655.1"/>
</dbReference>
<dbReference type="Gene3D" id="3.40.50.720">
    <property type="entry name" value="NAD(P)-binding Rossmann-like Domain"/>
    <property type="match status" value="1"/>
</dbReference>
<dbReference type="Proteomes" id="UP000215027">
    <property type="component" value="Chromosome I"/>
</dbReference>
<dbReference type="SUPFAM" id="SSF51735">
    <property type="entry name" value="NAD(P)-binding Rossmann-fold domains"/>
    <property type="match status" value="1"/>
</dbReference>
<feature type="domain" description="Saccharopine dehydrogenase-like C-terminal" evidence="3">
    <location>
        <begin position="140"/>
        <end position="383"/>
    </location>
</feature>
<keyword evidence="5" id="KW-1185">Reference proteome</keyword>
<dbReference type="AlphaFoldDB" id="A0A160T2H6"/>
<evidence type="ECO:0000313" key="5">
    <source>
        <dbReference type="Proteomes" id="UP000215027"/>
    </source>
</evidence>
<dbReference type="PANTHER" id="PTHR11133:SF22">
    <property type="entry name" value="ALPHA-AMINOADIPIC SEMIALDEHYDE SYNTHASE, MITOCHONDRIAL"/>
    <property type="match status" value="1"/>
</dbReference>
<sequence length="395" mass="42812">MMSYHYAILGSGRQGTAAAYDLAVHGDAAGILLADMHLSAAERSAARVNRLAGRAVATAAALDVRDSDAVVELLKANNIDAFISGVPYFFNLPLARAAVRAGASMADFGGNTDQTRAQLALDAEAKAAGITLTPDCGQVPGLGNSLCAYTMSLFDQCHDLIMYDGGIPAEPQPPWHYILTFNIEGLTNEYFGETVFIRDGQLVEMGCFRPEEYELIDFGGDVGVLEAFTTAGGTSTMPWTWAGQLRTLQNKTIRWPGHFAQWKAFSDAGLIELEPVEVDGHRIAPRHLLHAVLGPKIEAQPDERDLVIVRIIGRGLRDGAEREVVVDLFDRYDEATGFTAMERTTGWHAAIICAAQAHGRTPRGGLPVELALPGPAFAEELLKRGFDLRVTWMEE</sequence>
<gene>
    <name evidence="4" type="ORF">CFX0092_A1914</name>
</gene>
<keyword evidence="1" id="KW-0560">Oxidoreductase</keyword>
<dbReference type="OrthoDB" id="1910498at2"/>
<dbReference type="GO" id="GO:0016491">
    <property type="term" value="F:oxidoreductase activity"/>
    <property type="evidence" value="ECO:0007669"/>
    <property type="project" value="UniProtKB-KW"/>
</dbReference>
<dbReference type="InterPro" id="IPR051168">
    <property type="entry name" value="AASS"/>
</dbReference>
<evidence type="ECO:0000256" key="1">
    <source>
        <dbReference type="ARBA" id="ARBA00023002"/>
    </source>
</evidence>
<proteinExistence type="predicted"/>
<dbReference type="PANTHER" id="PTHR11133">
    <property type="entry name" value="SACCHAROPINE DEHYDROGENASE"/>
    <property type="match status" value="1"/>
</dbReference>
<feature type="domain" description="Saccharopine dehydrogenase NADP binding" evidence="2">
    <location>
        <begin position="8"/>
        <end position="132"/>
    </location>
</feature>
<name>A0A160T2H6_9CHLR</name>
<dbReference type="InterPro" id="IPR036291">
    <property type="entry name" value="NAD(P)-bd_dom_sf"/>
</dbReference>